<reference evidence="1" key="1">
    <citation type="submission" date="2021-08" db="EMBL/GenBank/DDBJ databases">
        <title>The first chromosome-level gecko genome reveals the dynamic sex chromosomes of Neotropical dwarf geckos (Sphaerodactylidae: Sphaerodactylus).</title>
        <authorList>
            <person name="Pinto B.J."/>
            <person name="Keating S.E."/>
            <person name="Gamble T."/>
        </authorList>
    </citation>
    <scope>NUCLEOTIDE SEQUENCE</scope>
    <source>
        <strain evidence="1">TG3544</strain>
    </source>
</reference>
<gene>
    <name evidence="1" type="ORF">K3G42_005360</name>
</gene>
<organism evidence="1 2">
    <name type="scientific">Sphaerodactylus townsendi</name>
    <dbReference type="NCBI Taxonomy" id="933632"/>
    <lineage>
        <taxon>Eukaryota</taxon>
        <taxon>Metazoa</taxon>
        <taxon>Chordata</taxon>
        <taxon>Craniata</taxon>
        <taxon>Vertebrata</taxon>
        <taxon>Euteleostomi</taxon>
        <taxon>Lepidosauria</taxon>
        <taxon>Squamata</taxon>
        <taxon>Bifurcata</taxon>
        <taxon>Gekkota</taxon>
        <taxon>Sphaerodactylidae</taxon>
        <taxon>Sphaerodactylus</taxon>
    </lineage>
</organism>
<comment type="caution">
    <text evidence="1">The sequence shown here is derived from an EMBL/GenBank/DDBJ whole genome shotgun (WGS) entry which is preliminary data.</text>
</comment>
<accession>A0ACB8EGR9</accession>
<sequence>MAAGSAVKDLCEEATCSICLDFFRDPVILTECGHNFCRACLTQSWGDLQGAAEASCPQCRGRAQGGTLRPNLQLANVVEIAKRLSLQEGKEAGVKGGEEKGGICEKHQEPLRFFCKEDEAPVCLVCGISKEHKDHEVIPLEEAFQENRAVVAARKGKVCQKHQEPLKLFCKDDEALICVVCDRSKEHRDHETLPLEEASQEYKDRFCDCLEKLKEEREKILACKADVVKESQDQLKQTTEQKQETVAKFRELHTFLEEQEKLLLAQMEEVEKEVAKNRDQRLVELSEALFSLDTLIQEMEEKCQQPPTELLQDARSTLLRYEENEVFENPAAFPHSLKWRIWHCSDTNLFLKGIKKQLKDTLDSGLHLQKANVTLDPDTAHPILILSEDRKSVRNGGKAQILPKNPERFNNYFVVLGSEGFTGGRHFWDVLVGGEGEWWVGMARKSVRRKGCITLNPEGGIWAVGKCREGGYWAARKGSDIPLSLSEEPNRIRVCLNYDGGRVAFIDADRGTVIYEYSGDSFSGEIFLPYFRVFEKGHLKLFS</sequence>
<dbReference type="EMBL" id="CM037616">
    <property type="protein sequence ID" value="KAH7991376.1"/>
    <property type="molecule type" value="Genomic_DNA"/>
</dbReference>
<evidence type="ECO:0000313" key="1">
    <source>
        <dbReference type="EMBL" id="KAH7991376.1"/>
    </source>
</evidence>
<evidence type="ECO:0000313" key="2">
    <source>
        <dbReference type="Proteomes" id="UP000827872"/>
    </source>
</evidence>
<protein>
    <submittedName>
        <fullName evidence="1">Uncharacterized protein</fullName>
    </submittedName>
</protein>
<keyword evidence="2" id="KW-1185">Reference proteome</keyword>
<dbReference type="Proteomes" id="UP000827872">
    <property type="component" value="Linkage Group LG03"/>
</dbReference>
<proteinExistence type="predicted"/>
<name>A0ACB8EGR9_9SAUR</name>